<dbReference type="Gene3D" id="3.30.70.1590">
    <property type="match status" value="1"/>
</dbReference>
<dbReference type="KEGG" id="scac:106088278"/>
<dbReference type="GO" id="GO:0005516">
    <property type="term" value="F:calmodulin binding"/>
    <property type="evidence" value="ECO:0007669"/>
    <property type="project" value="UniProtKB-KW"/>
</dbReference>
<evidence type="ECO:0000256" key="7">
    <source>
        <dbReference type="ARBA" id="ARBA00023123"/>
    </source>
</evidence>
<dbReference type="STRING" id="35570.A0A1I8Q148"/>
<dbReference type="Pfam" id="PF16521">
    <property type="entry name" value="Myosin-VI_CBD"/>
    <property type="match status" value="1"/>
</dbReference>
<dbReference type="SMART" id="SM00015">
    <property type="entry name" value="IQ"/>
    <property type="match status" value="1"/>
</dbReference>
<evidence type="ECO:0000256" key="4">
    <source>
        <dbReference type="ARBA" id="ARBA00022741"/>
    </source>
</evidence>
<dbReference type="GO" id="GO:0007015">
    <property type="term" value="P:actin filament organization"/>
    <property type="evidence" value="ECO:0007669"/>
    <property type="project" value="TreeGrafter"/>
</dbReference>
<dbReference type="SMART" id="SM00242">
    <property type="entry name" value="MYSc"/>
    <property type="match status" value="1"/>
</dbReference>
<evidence type="ECO:0000256" key="8">
    <source>
        <dbReference type="ARBA" id="ARBA00023175"/>
    </source>
</evidence>
<dbReference type="GO" id="GO:0005524">
    <property type="term" value="F:ATP binding"/>
    <property type="evidence" value="ECO:0007669"/>
    <property type="project" value="UniProtKB-UniRule"/>
</dbReference>
<evidence type="ECO:0000256" key="11">
    <source>
        <dbReference type="SAM" id="Coils"/>
    </source>
</evidence>
<dbReference type="GO" id="GO:0005886">
    <property type="term" value="C:plasma membrane"/>
    <property type="evidence" value="ECO:0007669"/>
    <property type="project" value="TreeGrafter"/>
</dbReference>
<reference evidence="13" key="2">
    <citation type="submission" date="2020-05" db="UniProtKB">
        <authorList>
            <consortium name="EnsemblMetazoa"/>
        </authorList>
    </citation>
    <scope>IDENTIFICATION</scope>
    <source>
        <strain evidence="13">USDA</strain>
    </source>
</reference>
<dbReference type="GO" id="GO:0030048">
    <property type="term" value="P:actin filament-based movement"/>
    <property type="evidence" value="ECO:0007669"/>
    <property type="project" value="TreeGrafter"/>
</dbReference>
<sequence>MDFYTNKPKNVDVRKMDTQLVWARDPIEGYIQCRISEIGAKDFEVTPLDRKYPKRSCHMDDIFSSCDGPQDHDDNCELMLLNEATFLDNLKTRYYKDKIYTYVANILIAINPYREITDLYAPATIKKYNGRSLGELAPHVFAIADKAIRDMRVYKASQSIIVSGESGAGKTESTKYLLKYLCYSHDSAGPIEQKILDANPVLEAFGNAKTTRNNNSSRFGKFIEVHYDAKCQVVGGYISHYLLEKSRICSQSAEERNYHVFYMLLAGAPQQLRDKLSLGKPDDYRYLSGCTQYFSNGKTEQLIPATQKSADHMKNGPLKDPIIDDYNHFQNLDKALGRLGLSEIQKLEIYSLVAAVLHLGNISFEEIPDDVRGGCQVSQSSEKSLTTTCRLLGVDPDELRQALVSRVMQSKGGGFKGTVIMVPLKMYEASNARDALAKAIYNRLFDRIVALINQSIPFQASNFYIGVLDIAGFEYFTVNSFEQFCINYCNEKLQKFFNDNILKNEQELYKREGLNVPEITFTDNQDIIELIENKSNGIFTLLDEESKLPKPSPVHFTSEVHSAWTNHYRLGLPRSSRLKAHRTLRDEEGFLVRHFAGAVCYNTEQFIEKNNDALHASLEGLVQECENPLLKSLFPSGTSSSRGKLNFISVGSKFRTQLAELMDKLEKNGTNFIRCIKPNSKMIDREFEGGLALAQLKCSGTISVLELMEHGYPSRVPFADLYNMYKSSLPPELAKLPARTFCEAMLQSLNLSSKDFKFGITKVFFRPGKFIEFDRIMKSDPENLLAIVAKVKKWLIRSRWVKSALGAVCVIKLRNRIKYRNKSVLLIQSTVRGFLARKHHRPRYQGIAKINKIRMNAQKTVEIAGGLKKGRDEIVQEVADINRQIDDTILKIKMNEKITPREIDGLYTNVMANMNKITVDLNTKLKEQQQAEEQERLRKIQEALAAERKAKEEEERRLREDEDNKRLKAEMEARRKAEEVQRLKQEEEDRRAALALQAQLEKEAIDDAKYRQQLEQERRDHELALRLATESNGQVEDSPPMIRNGQTDMSPMGPNKLIRFSVSSIASRYLQQKSENVRAQQQALGKQKYDLSKWKYSELRDAINTSCDIELLEACRQEFHRRLKVYHAWKAKNRKRTTMDENERAPKSVMEAASKAPPLVQPKQEIVATAQHRYFRIPFMRANAPENTKRGLWYAHFDGQWIARQMELHADKPPILLTAGVDDMQMCELSLEETGLTRKRGAEILEHEFNREWEKHGGKPYKNLGAK</sequence>
<dbReference type="EnsemblMetazoa" id="SCAU012926-RG">
    <property type="protein sequence ID" value="SCAU012926-PG"/>
    <property type="gene ID" value="SCAU012926"/>
</dbReference>
<proteinExistence type="inferred from homology"/>
<keyword evidence="8 10" id="KW-0505">Motor protein</keyword>
<dbReference type="FunFam" id="1.20.58.530:FF:000006">
    <property type="entry name" value="Putative unconventional myosin-VI"/>
    <property type="match status" value="1"/>
</dbReference>
<dbReference type="InterPro" id="IPR000048">
    <property type="entry name" value="IQ_motif_EF-hand-BS"/>
</dbReference>
<dbReference type="FunFam" id="3.40.850.10:FF:000018">
    <property type="entry name" value="unconventional myosin-VI isoform X1"/>
    <property type="match status" value="1"/>
</dbReference>
<feature type="coiled-coil region" evidence="11">
    <location>
        <begin position="930"/>
        <end position="1031"/>
    </location>
</feature>
<keyword evidence="11" id="KW-0175">Coiled coil</keyword>
<keyword evidence="2" id="KW-0963">Cytoplasm</keyword>
<dbReference type="PROSITE" id="PS50096">
    <property type="entry name" value="IQ"/>
    <property type="match status" value="1"/>
</dbReference>
<dbReference type="Gene3D" id="1.20.58.530">
    <property type="match status" value="1"/>
</dbReference>
<dbReference type="PANTHER" id="PTHR13140">
    <property type="entry name" value="MYOSIN"/>
    <property type="match status" value="1"/>
</dbReference>
<dbReference type="Gene3D" id="6.10.220.10">
    <property type="match status" value="1"/>
</dbReference>
<keyword evidence="14" id="KW-1185">Reference proteome</keyword>
<dbReference type="GO" id="GO:0051015">
    <property type="term" value="F:actin filament binding"/>
    <property type="evidence" value="ECO:0007669"/>
    <property type="project" value="InterPro"/>
</dbReference>
<dbReference type="InterPro" id="IPR027417">
    <property type="entry name" value="P-loop_NTPase"/>
</dbReference>
<comment type="subcellular location">
    <subcellularLocation>
        <location evidence="1">Cytoplasm</location>
    </subcellularLocation>
</comment>
<gene>
    <name evidence="13" type="primary">106088278</name>
</gene>
<dbReference type="OrthoDB" id="6108017at2759"/>
<evidence type="ECO:0000256" key="5">
    <source>
        <dbReference type="ARBA" id="ARBA00022840"/>
    </source>
</evidence>
<dbReference type="GO" id="GO:0000146">
    <property type="term" value="F:microfilament motor activity"/>
    <property type="evidence" value="ECO:0007669"/>
    <property type="project" value="TreeGrafter"/>
</dbReference>
<feature type="region of interest" description="Actin-binding" evidence="10">
    <location>
        <begin position="658"/>
        <end position="680"/>
    </location>
</feature>
<dbReference type="VEuPathDB" id="VectorBase:SCAU012926"/>
<dbReference type="PANTHER" id="PTHR13140:SF745">
    <property type="entry name" value="UNCONVENTIONAL MYOSIN-VI"/>
    <property type="match status" value="1"/>
</dbReference>
<organism evidence="13 14">
    <name type="scientific">Stomoxys calcitrans</name>
    <name type="common">Stable fly</name>
    <name type="synonym">Conops calcitrans</name>
    <dbReference type="NCBI Taxonomy" id="35570"/>
    <lineage>
        <taxon>Eukaryota</taxon>
        <taxon>Metazoa</taxon>
        <taxon>Ecdysozoa</taxon>
        <taxon>Arthropoda</taxon>
        <taxon>Hexapoda</taxon>
        <taxon>Insecta</taxon>
        <taxon>Pterygota</taxon>
        <taxon>Neoptera</taxon>
        <taxon>Endopterygota</taxon>
        <taxon>Diptera</taxon>
        <taxon>Brachycera</taxon>
        <taxon>Muscomorpha</taxon>
        <taxon>Muscoidea</taxon>
        <taxon>Muscidae</taxon>
        <taxon>Stomoxys</taxon>
    </lineage>
</organism>
<evidence type="ECO:0000313" key="14">
    <source>
        <dbReference type="Proteomes" id="UP000095300"/>
    </source>
</evidence>
<dbReference type="Gene3D" id="1.20.120.720">
    <property type="entry name" value="Myosin VI head, motor domain, U50 subdomain"/>
    <property type="match status" value="1"/>
</dbReference>
<dbReference type="InterPro" id="IPR049016">
    <property type="entry name" value="MYO6_lever"/>
</dbReference>
<evidence type="ECO:0000256" key="6">
    <source>
        <dbReference type="ARBA" id="ARBA00022860"/>
    </source>
</evidence>
<dbReference type="SUPFAM" id="SSF52540">
    <property type="entry name" value="P-loop containing nucleoside triphosphate hydrolases"/>
    <property type="match status" value="1"/>
</dbReference>
<dbReference type="CDD" id="cd21958">
    <property type="entry name" value="MyUb_Myo6"/>
    <property type="match status" value="1"/>
</dbReference>
<dbReference type="PROSITE" id="PS51456">
    <property type="entry name" value="MYOSIN_MOTOR"/>
    <property type="match status" value="1"/>
</dbReference>
<keyword evidence="4 10" id="KW-0547">Nucleotide-binding</keyword>
<feature type="domain" description="Myosin motor" evidence="12">
    <location>
        <begin position="70"/>
        <end position="778"/>
    </location>
</feature>
<dbReference type="InterPro" id="IPR001609">
    <property type="entry name" value="Myosin_head_motor_dom-like"/>
</dbReference>
<dbReference type="Pfam" id="PF21521">
    <property type="entry name" value="MYO6_lever"/>
    <property type="match status" value="1"/>
</dbReference>
<accession>A0A1I8Q148</accession>
<keyword evidence="5 10" id="KW-0067">ATP-binding</keyword>
<dbReference type="PRINTS" id="PR00193">
    <property type="entry name" value="MYOSINHEAVY"/>
</dbReference>
<dbReference type="InterPro" id="IPR008989">
    <property type="entry name" value="Myosin_S1_N"/>
</dbReference>
<dbReference type="EnsemblMetazoa" id="SCAU012926-RC">
    <property type="protein sequence ID" value="SCAU012926-PC"/>
    <property type="gene ID" value="SCAU012926"/>
</dbReference>
<evidence type="ECO:0000313" key="13">
    <source>
        <dbReference type="EnsemblMetazoa" id="SCAU012926-PG"/>
    </source>
</evidence>
<evidence type="ECO:0000256" key="10">
    <source>
        <dbReference type="PROSITE-ProRule" id="PRU00782"/>
    </source>
</evidence>
<dbReference type="CDD" id="cd21759">
    <property type="entry name" value="CBD_MYO6-like"/>
    <property type="match status" value="1"/>
</dbReference>
<protein>
    <recommendedName>
        <fullName evidence="12">Myosin motor domain-containing protein</fullName>
    </recommendedName>
</protein>
<reference evidence="14" key="1">
    <citation type="submission" date="2015-05" db="EMBL/GenBank/DDBJ databases">
        <authorList>
            <person name="Wilson R.K."/>
            <person name="Warren W.C."/>
            <person name="Olafson P."/>
        </authorList>
    </citation>
    <scope>NUCLEOTIDE SEQUENCE [LARGE SCALE GENOMIC DNA]</scope>
    <source>
        <strain evidence="14">USDA</strain>
    </source>
</reference>
<evidence type="ECO:0000259" key="12">
    <source>
        <dbReference type="PROSITE" id="PS51456"/>
    </source>
</evidence>
<dbReference type="AlphaFoldDB" id="A0A1I8Q148"/>
<evidence type="ECO:0000256" key="2">
    <source>
        <dbReference type="ARBA" id="ARBA00022490"/>
    </source>
</evidence>
<dbReference type="InterPro" id="IPR036961">
    <property type="entry name" value="Kinesin_motor_dom_sf"/>
</dbReference>
<name>A0A1I8Q148_STOCA</name>
<keyword evidence="7 10" id="KW-0518">Myosin</keyword>
<dbReference type="Gene3D" id="3.40.850.10">
    <property type="entry name" value="Kinesin motor domain"/>
    <property type="match status" value="2"/>
</dbReference>
<keyword evidence="3" id="KW-0597">Phosphoprotein</keyword>
<evidence type="ECO:0000256" key="1">
    <source>
        <dbReference type="ARBA" id="ARBA00004496"/>
    </source>
</evidence>
<dbReference type="GO" id="GO:0016459">
    <property type="term" value="C:myosin complex"/>
    <property type="evidence" value="ECO:0007669"/>
    <property type="project" value="UniProtKB-KW"/>
</dbReference>
<dbReference type="InterPro" id="IPR032412">
    <property type="entry name" value="Myosin-VI_CBD"/>
</dbReference>
<dbReference type="Pfam" id="PF00063">
    <property type="entry name" value="Myosin_head"/>
    <property type="match status" value="1"/>
</dbReference>
<comment type="similarity">
    <text evidence="10">Belongs to the TRAFAC class myosin-kinesin ATPase superfamily. Myosin family.</text>
</comment>
<feature type="binding site" evidence="10">
    <location>
        <begin position="164"/>
        <end position="171"/>
    </location>
    <ligand>
        <name>ATP</name>
        <dbReference type="ChEBI" id="CHEBI:30616"/>
    </ligand>
</feature>
<evidence type="ECO:0000256" key="9">
    <source>
        <dbReference type="ARBA" id="ARBA00023203"/>
    </source>
</evidence>
<dbReference type="InterPro" id="IPR036114">
    <property type="entry name" value="MYSc_Myo6"/>
</dbReference>
<keyword evidence="9 10" id="KW-0009">Actin-binding</keyword>
<dbReference type="CDD" id="cd01382">
    <property type="entry name" value="MYSc_Myo6"/>
    <property type="match status" value="1"/>
</dbReference>
<dbReference type="GO" id="GO:0030139">
    <property type="term" value="C:endocytic vesicle"/>
    <property type="evidence" value="ECO:0007669"/>
    <property type="project" value="TreeGrafter"/>
</dbReference>
<dbReference type="Proteomes" id="UP000095300">
    <property type="component" value="Unassembled WGS sequence"/>
</dbReference>
<keyword evidence="6" id="KW-0112">Calmodulin-binding</keyword>
<dbReference type="Gene3D" id="2.30.30.360">
    <property type="entry name" value="Myosin S1 fragment, N-terminal"/>
    <property type="match status" value="1"/>
</dbReference>
<evidence type="ECO:0000256" key="3">
    <source>
        <dbReference type="ARBA" id="ARBA00022553"/>
    </source>
</evidence>